<feature type="domain" description="NACHT" evidence="2">
    <location>
        <begin position="309"/>
        <end position="461"/>
    </location>
</feature>
<dbReference type="EMBL" id="KZ679677">
    <property type="protein sequence ID" value="PTB58133.1"/>
    <property type="molecule type" value="Genomic_DNA"/>
</dbReference>
<evidence type="ECO:0000313" key="4">
    <source>
        <dbReference type="Proteomes" id="UP000241690"/>
    </source>
</evidence>
<dbReference type="GeneID" id="36631158"/>
<keyword evidence="1" id="KW-0677">Repeat</keyword>
<evidence type="ECO:0000313" key="3">
    <source>
        <dbReference type="EMBL" id="PTB58133.1"/>
    </source>
</evidence>
<name>A0A2T4AM46_TRIHA</name>
<dbReference type="RefSeq" id="XP_024777810.1">
    <property type="nucleotide sequence ID" value="XM_024922575.1"/>
</dbReference>
<organism evidence="3 4">
    <name type="scientific">Trichoderma harzianum CBS 226.95</name>
    <dbReference type="NCBI Taxonomy" id="983964"/>
    <lineage>
        <taxon>Eukaryota</taxon>
        <taxon>Fungi</taxon>
        <taxon>Dikarya</taxon>
        <taxon>Ascomycota</taxon>
        <taxon>Pezizomycotina</taxon>
        <taxon>Sordariomycetes</taxon>
        <taxon>Hypocreomycetidae</taxon>
        <taxon>Hypocreales</taxon>
        <taxon>Hypocreaceae</taxon>
        <taxon>Trichoderma</taxon>
    </lineage>
</organism>
<evidence type="ECO:0000259" key="2">
    <source>
        <dbReference type="PROSITE" id="PS50837"/>
    </source>
</evidence>
<dbReference type="PANTHER" id="PTHR10039:SF5">
    <property type="entry name" value="NACHT DOMAIN-CONTAINING PROTEIN"/>
    <property type="match status" value="1"/>
</dbReference>
<dbReference type="AlphaFoldDB" id="A0A2T4AM46"/>
<evidence type="ECO:0000256" key="1">
    <source>
        <dbReference type="ARBA" id="ARBA00022737"/>
    </source>
</evidence>
<dbReference type="SUPFAM" id="SSF52540">
    <property type="entry name" value="P-loop containing nucleoside triphosphate hydrolases"/>
    <property type="match status" value="1"/>
</dbReference>
<dbReference type="Proteomes" id="UP000241690">
    <property type="component" value="Unassembled WGS sequence"/>
</dbReference>
<dbReference type="InterPro" id="IPR056884">
    <property type="entry name" value="NPHP3-like_N"/>
</dbReference>
<feature type="non-terminal residue" evidence="3">
    <location>
        <position position="733"/>
    </location>
</feature>
<dbReference type="Pfam" id="PF24883">
    <property type="entry name" value="NPHP3_N"/>
    <property type="match status" value="1"/>
</dbReference>
<gene>
    <name evidence="3" type="ORF">M431DRAFT_77423</name>
</gene>
<protein>
    <recommendedName>
        <fullName evidence="2">NACHT domain-containing protein</fullName>
    </recommendedName>
</protein>
<proteinExistence type="predicted"/>
<keyword evidence="4" id="KW-1185">Reference proteome</keyword>
<dbReference type="InterPro" id="IPR007111">
    <property type="entry name" value="NACHT_NTPase"/>
</dbReference>
<sequence>MLQSFISESSLEQLLQLLPAPEQSQRKSAIPDLDPRDHKFSWVFENVDYKSWRSNDSRFVLCLSSPLGHHLSQVTSYAVDQEEKANRPVLYCFCSKLKNGEFYKGGQNAEGQNIALASALIYTLLKQIVLLSPIEKRLLIMHNLINSLLQKIFENPPSQNWTENGFDSNDPFKGLHEFLCNTTIEDLLAVFQVILDYAKPQPTLVVLDGIEKAYQGGRFLHLVGVLINDLRRQSSNIKALLAGPTICDITALSQESVFIEYDKERKECLSSLEFENTRYEKITPEQSGSFKWIWTHDEYKRWSISETSRLLYIQGKPGSGKSTLTKYFDSNLPTREPAAKKAIVAKFFYSFREGEPQRSHYNMLLSLLHDILSQEKNFFYHYCQAEYRAHHCSGSKWDYQSLKRIFGSLQDYYSTSKRLYIIIDAVDESEEADRHDILNLLYDLCSNTKYCVVKIFIASRPVTQLEARRDQFLNFIRLQDETTLDISNFANSLLHGLDLTRATAYMIENAQGVFLWVKLVGKELLRFHEDGYSEHDIFLMLKQLPTELEEFYGLMLDKMRTNKSCLSYGLKMFRFIMFARRPLRVEELLHSLGIPDNIEPDSISNLTDEIFEQRVPLSERIIVSCGGNFLEIKERNDGHRVVQVIHQTALEFLRDPHGVVSKSEFRIDEEHAHMFIATTCSRYIMLCAASTSQREGLPDLEHWSSNHYDYYAKYLNKRPLAFYASNHLEYHVN</sequence>
<dbReference type="Gene3D" id="3.40.50.300">
    <property type="entry name" value="P-loop containing nucleotide triphosphate hydrolases"/>
    <property type="match status" value="1"/>
</dbReference>
<accession>A0A2T4AM46</accession>
<dbReference type="PANTHER" id="PTHR10039">
    <property type="entry name" value="AMELOGENIN"/>
    <property type="match status" value="1"/>
</dbReference>
<dbReference type="InterPro" id="IPR027417">
    <property type="entry name" value="P-loop_NTPase"/>
</dbReference>
<dbReference type="PROSITE" id="PS50837">
    <property type="entry name" value="NACHT"/>
    <property type="match status" value="1"/>
</dbReference>
<reference evidence="3 4" key="1">
    <citation type="submission" date="2016-07" db="EMBL/GenBank/DDBJ databases">
        <title>Multiple horizontal gene transfer events from other fungi enriched the ability of initially mycotrophic Trichoderma (Ascomycota) to feed on dead plant biomass.</title>
        <authorList>
            <consortium name="DOE Joint Genome Institute"/>
            <person name="Aerts A."/>
            <person name="Atanasova L."/>
            <person name="Chenthamara K."/>
            <person name="Zhang J."/>
            <person name="Grujic M."/>
            <person name="Henrissat B."/>
            <person name="Kuo A."/>
            <person name="Salamov A."/>
            <person name="Lipzen A."/>
            <person name="Labutti K."/>
            <person name="Barry K."/>
            <person name="Miao Y."/>
            <person name="Rahimi M.J."/>
            <person name="Shen Q."/>
            <person name="Grigoriev I.V."/>
            <person name="Kubicek C.P."/>
            <person name="Druzhinina I.S."/>
        </authorList>
    </citation>
    <scope>NUCLEOTIDE SEQUENCE [LARGE SCALE GENOMIC DNA]</scope>
    <source>
        <strain evidence="3 4">CBS 226.95</strain>
    </source>
</reference>